<dbReference type="Proteomes" id="UP000654075">
    <property type="component" value="Unassembled WGS sequence"/>
</dbReference>
<protein>
    <submittedName>
        <fullName evidence="5">Uncharacterized protein</fullName>
    </submittedName>
</protein>
<dbReference type="Proteomes" id="UP000626109">
    <property type="component" value="Unassembled WGS sequence"/>
</dbReference>
<evidence type="ECO:0000259" key="3">
    <source>
        <dbReference type="Pfam" id="PF06863"/>
    </source>
</evidence>
<dbReference type="InterPro" id="IPR010679">
    <property type="entry name" value="DUF1254"/>
</dbReference>
<dbReference type="Gene3D" id="2.60.40.1610">
    <property type="entry name" value="Domain of unknown function DUF1254"/>
    <property type="match status" value="1"/>
</dbReference>
<evidence type="ECO:0000313" key="7">
    <source>
        <dbReference type="Proteomes" id="UP000654075"/>
    </source>
</evidence>
<dbReference type="InterPro" id="IPR037049">
    <property type="entry name" value="DUF1214_C_sf"/>
</dbReference>
<organism evidence="5 6">
    <name type="scientific">Polarella glacialis</name>
    <name type="common">Dinoflagellate</name>
    <dbReference type="NCBI Taxonomy" id="89957"/>
    <lineage>
        <taxon>Eukaryota</taxon>
        <taxon>Sar</taxon>
        <taxon>Alveolata</taxon>
        <taxon>Dinophyceae</taxon>
        <taxon>Suessiales</taxon>
        <taxon>Suessiaceae</taxon>
        <taxon>Polarella</taxon>
    </lineage>
</organism>
<gene>
    <name evidence="4" type="ORF">PGLA1383_LOCUS43505</name>
    <name evidence="5" type="ORF">PGLA2088_LOCUS17684</name>
</gene>
<feature type="signal peptide" evidence="1">
    <location>
        <begin position="1"/>
        <end position="23"/>
    </location>
</feature>
<feature type="domain" description="DUF1254" evidence="3">
    <location>
        <begin position="72"/>
        <end position="191"/>
    </location>
</feature>
<keyword evidence="1" id="KW-0732">Signal</keyword>
<feature type="domain" description="DUF1214" evidence="2">
    <location>
        <begin position="271"/>
        <end position="358"/>
    </location>
</feature>
<dbReference type="PANTHER" id="PTHR36509">
    <property type="entry name" value="BLL3101 PROTEIN"/>
    <property type="match status" value="1"/>
</dbReference>
<evidence type="ECO:0000313" key="4">
    <source>
        <dbReference type="EMBL" id="CAE8626596.1"/>
    </source>
</evidence>
<dbReference type="AlphaFoldDB" id="A0A813JCN0"/>
<dbReference type="OrthoDB" id="2018906at2759"/>
<dbReference type="EMBL" id="CAJNNW010023877">
    <property type="protein sequence ID" value="CAE8671326.1"/>
    <property type="molecule type" value="Genomic_DNA"/>
</dbReference>
<evidence type="ECO:0000259" key="2">
    <source>
        <dbReference type="Pfam" id="PF06742"/>
    </source>
</evidence>
<dbReference type="Pfam" id="PF06742">
    <property type="entry name" value="DUF1214"/>
    <property type="match status" value="1"/>
</dbReference>
<comment type="caution">
    <text evidence="5">The sequence shown here is derived from an EMBL/GenBank/DDBJ whole genome shotgun (WGS) entry which is preliminary data.</text>
</comment>
<evidence type="ECO:0000313" key="6">
    <source>
        <dbReference type="Proteomes" id="UP000626109"/>
    </source>
</evidence>
<accession>A0A813JCN0</accession>
<keyword evidence="7" id="KW-1185">Reference proteome</keyword>
<dbReference type="Gene3D" id="2.60.120.600">
    <property type="entry name" value="Domain of unknown function DUF1214, C-terminal domain"/>
    <property type="match status" value="1"/>
</dbReference>
<name>A0A813JCN0_POLGL</name>
<dbReference type="EMBL" id="CAJNNV010028995">
    <property type="protein sequence ID" value="CAE8626596.1"/>
    <property type="molecule type" value="Genomic_DNA"/>
</dbReference>
<dbReference type="InterPro" id="IPR010621">
    <property type="entry name" value="DUF1214"/>
</dbReference>
<reference evidence="5" key="1">
    <citation type="submission" date="2021-02" db="EMBL/GenBank/DDBJ databases">
        <authorList>
            <person name="Dougan E. K."/>
            <person name="Rhodes N."/>
            <person name="Thang M."/>
            <person name="Chan C."/>
        </authorList>
    </citation>
    <scope>NUCLEOTIDE SEQUENCE</scope>
</reference>
<dbReference type="SUPFAM" id="SSF160935">
    <property type="entry name" value="VPA0735-like"/>
    <property type="match status" value="1"/>
</dbReference>
<dbReference type="Pfam" id="PF06863">
    <property type="entry name" value="DUF1254"/>
    <property type="match status" value="1"/>
</dbReference>
<sequence length="405" mass="44796">MNFDMSLVFQLVLFLGGFRMVHAAEMPITVAVENYLLAECDFYMGKYIPDALGKFKHMRELVEVDTSPSSAPMHGQPVIRMNRDTLYSPLVVDLSKTAEVTFPDVGHRFLSLLMLSETHDSFPSVYEPGKYLLTKDRCGCPPPCRGTTKTGAACTAIGTRYAFLILRTLADAANATDIAAAHDAQDAFAVKQEDPGNWEVPDWNQTELSRIRNNLLDLREMSTTPTTFGFFTGPEKIDHLFGLLNVAVGWGGVRPKDQTYVFWSSGGEPGDFTMTMPKVPVEANGFWSITVYSKEGFMFADPSNYNSAAQGSQGQNRDGSTTVYFGGCDDPKRQKPSKAHCLPIQQGWGTVIRFFRPSEVILDGTWVPPKPISEPHSIASSYSSWLFHTVEGLGDDDDDEVLTPI</sequence>
<dbReference type="OMA" id="WLFHTVE"/>
<dbReference type="PANTHER" id="PTHR36509:SF2">
    <property type="entry name" value="BLL3101 PROTEIN"/>
    <property type="match status" value="1"/>
</dbReference>
<dbReference type="InterPro" id="IPR037050">
    <property type="entry name" value="DUF1254_sf"/>
</dbReference>
<evidence type="ECO:0000313" key="5">
    <source>
        <dbReference type="EMBL" id="CAE8671326.1"/>
    </source>
</evidence>
<proteinExistence type="predicted"/>
<feature type="chain" id="PRO_5036222164" evidence="1">
    <location>
        <begin position="24"/>
        <end position="405"/>
    </location>
</feature>
<evidence type="ECO:0000256" key="1">
    <source>
        <dbReference type="SAM" id="SignalP"/>
    </source>
</evidence>